<accession>A0A9N9T5W7</accession>
<dbReference type="SUPFAM" id="SSF57625">
    <property type="entry name" value="Invertebrate chitin-binding proteins"/>
    <property type="match status" value="1"/>
</dbReference>
<feature type="domain" description="Chitin-binding type-2" evidence="2">
    <location>
        <begin position="213"/>
        <end position="254"/>
    </location>
</feature>
<dbReference type="InterPro" id="IPR002557">
    <property type="entry name" value="Chitin-bd_dom"/>
</dbReference>
<evidence type="ECO:0000313" key="3">
    <source>
        <dbReference type="EMBL" id="CAG9836330.1"/>
    </source>
</evidence>
<name>A0A9N9T5W7_DIABA</name>
<feature type="region of interest" description="Disordered" evidence="1">
    <location>
        <begin position="339"/>
        <end position="368"/>
    </location>
</feature>
<dbReference type="InterPro" id="IPR052976">
    <property type="entry name" value="Scoloptoxin-like"/>
</dbReference>
<feature type="region of interest" description="Disordered" evidence="1">
    <location>
        <begin position="88"/>
        <end position="127"/>
    </location>
</feature>
<organism evidence="3 4">
    <name type="scientific">Diabrotica balteata</name>
    <name type="common">Banded cucumber beetle</name>
    <dbReference type="NCBI Taxonomy" id="107213"/>
    <lineage>
        <taxon>Eukaryota</taxon>
        <taxon>Metazoa</taxon>
        <taxon>Ecdysozoa</taxon>
        <taxon>Arthropoda</taxon>
        <taxon>Hexapoda</taxon>
        <taxon>Insecta</taxon>
        <taxon>Pterygota</taxon>
        <taxon>Neoptera</taxon>
        <taxon>Endopterygota</taxon>
        <taxon>Coleoptera</taxon>
        <taxon>Polyphaga</taxon>
        <taxon>Cucujiformia</taxon>
        <taxon>Chrysomeloidea</taxon>
        <taxon>Chrysomelidae</taxon>
        <taxon>Galerucinae</taxon>
        <taxon>Diabroticina</taxon>
        <taxon>Diabroticites</taxon>
        <taxon>Diabrotica</taxon>
    </lineage>
</organism>
<reference evidence="3" key="1">
    <citation type="submission" date="2022-01" db="EMBL/GenBank/DDBJ databases">
        <authorList>
            <person name="King R."/>
        </authorList>
    </citation>
    <scope>NUCLEOTIDE SEQUENCE</scope>
</reference>
<dbReference type="GO" id="GO:0008061">
    <property type="term" value="F:chitin binding"/>
    <property type="evidence" value="ECO:0007669"/>
    <property type="project" value="InterPro"/>
</dbReference>
<evidence type="ECO:0000313" key="4">
    <source>
        <dbReference type="Proteomes" id="UP001153709"/>
    </source>
</evidence>
<dbReference type="AlphaFoldDB" id="A0A9N9T5W7"/>
<dbReference type="PROSITE" id="PS50940">
    <property type="entry name" value="CHIT_BIND_II"/>
    <property type="match status" value="1"/>
</dbReference>
<sequence>MSDLDGDNPLDICPYNTDENQLLISSICYKFKRESIINKACGMKIYLSICCMIVTVRCLPEPATPIPGYTQLSEQQVKHLQNRGFGSTIKTFGPTEANREEEDEFYEDDEIDSEAESSQDRAPTYANQNYPVPIKATLQPLKATLQPNNINYPIPARTSVSKGYPTPVPEKRFQQQKQYLRRGEELQAINKLEEEKEEEEEPDRLSLLLPQSKFTCSGRNTGYYADEDLGCEVFHYCQENSKHSWICPEGFTFHQGETTFARKSSDYHFVNDFLYKPVNLEEYQQKPNITLRYSDRYYPEQYRTRYNEDDDAPVQHQHSIRVTGQPRFQYVSPTTLRPQQVYRSPEEINISLQQRRPSPQPSTQYEEY</sequence>
<evidence type="ECO:0000256" key="1">
    <source>
        <dbReference type="SAM" id="MobiDB-lite"/>
    </source>
</evidence>
<keyword evidence="4" id="KW-1185">Reference proteome</keyword>
<protein>
    <recommendedName>
        <fullName evidence="2">Chitin-binding type-2 domain-containing protein</fullName>
    </recommendedName>
</protein>
<feature type="compositionally biased region" description="Acidic residues" evidence="1">
    <location>
        <begin position="99"/>
        <end position="117"/>
    </location>
</feature>
<dbReference type="Proteomes" id="UP001153709">
    <property type="component" value="Chromosome 6"/>
</dbReference>
<evidence type="ECO:0000259" key="2">
    <source>
        <dbReference type="PROSITE" id="PS50940"/>
    </source>
</evidence>
<dbReference type="EMBL" id="OU898281">
    <property type="protein sequence ID" value="CAG9836330.1"/>
    <property type="molecule type" value="Genomic_DNA"/>
</dbReference>
<dbReference type="GO" id="GO:0005576">
    <property type="term" value="C:extracellular region"/>
    <property type="evidence" value="ECO:0007669"/>
    <property type="project" value="InterPro"/>
</dbReference>
<proteinExistence type="predicted"/>
<dbReference type="PANTHER" id="PTHR22933:SF31">
    <property type="entry name" value="FI18007P1"/>
    <property type="match status" value="1"/>
</dbReference>
<gene>
    <name evidence="3" type="ORF">DIABBA_LOCUS9423</name>
</gene>
<dbReference type="Pfam" id="PF01607">
    <property type="entry name" value="CBM_14"/>
    <property type="match status" value="1"/>
</dbReference>
<dbReference type="PANTHER" id="PTHR22933">
    <property type="entry name" value="FI18007P1-RELATED"/>
    <property type="match status" value="1"/>
</dbReference>
<dbReference type="OrthoDB" id="7426044at2759"/>
<dbReference type="InterPro" id="IPR036508">
    <property type="entry name" value="Chitin-bd_dom_sf"/>
</dbReference>